<evidence type="ECO:0000259" key="5">
    <source>
        <dbReference type="SMART" id="SM01360"/>
    </source>
</evidence>
<feature type="compositionally biased region" description="Low complexity" evidence="3">
    <location>
        <begin position="1921"/>
        <end position="1944"/>
    </location>
</feature>
<dbReference type="Pfam" id="PF17973">
    <property type="entry name" value="bMG10"/>
    <property type="match status" value="1"/>
</dbReference>
<reference evidence="6" key="1">
    <citation type="submission" date="2020-10" db="EMBL/GenBank/DDBJ databases">
        <title>Phylogeny of dyella-like bacteria.</title>
        <authorList>
            <person name="Fu J."/>
        </authorList>
    </citation>
    <scope>NUCLEOTIDE SEQUENCE</scope>
    <source>
        <strain evidence="6">DHON07</strain>
    </source>
</reference>
<dbReference type="CDD" id="cd02891">
    <property type="entry name" value="A2M_like"/>
    <property type="match status" value="1"/>
</dbReference>
<dbReference type="InterPro" id="IPR041246">
    <property type="entry name" value="Bact_MG10"/>
</dbReference>
<dbReference type="PANTHER" id="PTHR40094:SF1">
    <property type="entry name" value="UBIQUITIN DOMAIN-CONTAINING PROTEIN"/>
    <property type="match status" value="1"/>
</dbReference>
<dbReference type="SMART" id="SM01359">
    <property type="entry name" value="A2M_N_2"/>
    <property type="match status" value="1"/>
</dbReference>
<dbReference type="Pfam" id="PF17962">
    <property type="entry name" value="bMG6"/>
    <property type="match status" value="1"/>
</dbReference>
<feature type="compositionally biased region" description="Low complexity" evidence="3">
    <location>
        <begin position="586"/>
        <end position="596"/>
    </location>
</feature>
<dbReference type="Pfam" id="PF00207">
    <property type="entry name" value="A2M"/>
    <property type="match status" value="1"/>
</dbReference>
<dbReference type="InterPro" id="IPR011625">
    <property type="entry name" value="A2M_N_BRD"/>
</dbReference>
<sequence>MDLLRFLLALPVRLIRGVLSTLGWILRPLLGEVSWAAPGWMHLVRRRPLQSAAACLSVALVVTGGWFGWRWYEHRPKPREPQRITWQVNAPDTTDYSKLPLVIHPLELDFSASAAPIEVVGKPVTAGIAMQPETKGQWTWVDDKTLRFTPAADWPVGQHYKVRFDVAQAFAHHVLLADNHFEFDTAPFKATLGKGEFYQDPQDPTAKKTIIQVDFNYPVDAAQFEKRIALSLAGQGDRSSTPLKFSVTYDPYKLHAWIHSQPLDLPRDDGAVSLKLDSGVRSSRGGDGTEAELDANVRVPGLYSLTVQDISPTLVDNDKYEPEQVAVVNLSGAVRDSELAGLVHAWVLPARNPRAEGSDHGDQPYDWNASEVGDDTLRKSQQLPLQVVPTENDYQPLQSFKFHADPGQRIYVRIDKGLKSFGGYVLGRPVAQVITVPDYPKLLRFMADGSLLSLSGSKRISVVSRNVPGMRLEIGRVLPDQLQHLVSLNQGDYSHPQLLYGFSEEHIVDRYEVKRAFPGGDPAHAHYEGIDLSQYLQEGKRGVFLLHLHSFDPAAAKKQADEAAKEKALALQGIAPPPPGAKPDPDVASSDNAADSDGSDDSDGSGDSGDSSNATQDNRLIVVTDLGMLVKRAIDGSQDVFVQSIRTGQPVAGANVSVLAVNGQTLFSQDTGADGMVHFPTFNGLDREKKPTLYVVKKADDLSFLPIGGSDRQLDFSRFDIGGEASAVNPGTLSGYLFSDRGIYRPGDEIHIGLIVRAATWVRDVAGIPLQAEIVDPRGVAVKQIPLKMDDSGFGELSYTPAETAPTGTWTVNLYIVRDGKADTQIGNTTVQIKEFLPDRMKVEAKLSSQVAEGWVKPDGLKGLVDAQNLFGTPAADRRVEATLTLRPAWPAFHSWPDYHFYDVHRAKDGYEENLQDGKTDEKGHAEFDLDLKKYADATYQLYFLVKAHEADGGRSVAAATQTLVSSNDWLVGYHSDDNLDYVDRNAVRKVRLVAIDPQAKSMKLDGLKAQLIERRYVSVLTKQDSGVYKYESRLKEIPVDEQPLSIPAGGMDYTLPTDKPGNYALVILRGSDRVEVNRVTYSVAGAANLSRSLDRNAELQLSLQKSDYNPGDTVNISIHAPYAGSGLITIERDKVYAHAWFHADTTSSVQQIVIPKDFEGNGYVNVQFVRDPSSDEIFMSPLSYGVVPFSVNLDARRDPITVDSPTLVKPGDTVTFKLHAAHPAKAVVFAVDEGILQVARYKLGDPLTYFFRKKMLEVQTSQILDLILPDFEKLMASAAAPGGDADAAIGRQLNPFKRKRDKPVVFWSGIVDVDGDKDFTYTVPDYFNGKIRVMAVAVSPDRVGTYEGSTTVRGDFVLSPNVPTTLAPGDEADVSVGVANNLTGLGGKQVPVAVTLQVGPQLQVIGSTTQNVSLGEMREGVVKFRVRATAQLGSGHLAFTAAYAGKSAHQAVDVSVRPASAYRTQVDVGQVATRSQVELSPLRPMFDAYASRDAAISPLPLVLAQGITSYLVNYQHYCSEQVVSMAMPRLIVAKWPHVPVFAHALQSAFDDPADKTINNDQAISKLLDVLHARQNSEGGFGLWAATPDAEPFVSNYAMNFLLEARDRGTAVPQDMVDAGNKYLQQLANDDGMDSLDQLRQRAYAAYLLTRQGNVTTNALASIQKRLQDAYPKDWKNDLAAAWLAASYKLLKQDDEANRLMAGPEQALVRSKASEQFDYGYYYDPLVRDASVLYLLAKHFPERAKALPPRVFENIAWPLAHDDYNTLSSAMTILALDSYAGQTAGELDKLGIDEVRADGSTKAIASIEGNLLQAGSWDASATKLRFINQSSLPAWHVASQGGYDSTAPSKAIKQGIEVVRDYTDAQGKPVDTVTIGQEIDVHVRIRATGEEGVGNVAVVDLLPGGFEPVIQPPPAAVSTQNGDSSSGSSNAGDNSGDGDSPASNATAAPAWRSTIGLPQSSWQLDYADVREDRVVIYGTATPDVHEFVYRIRATNAGKFTVPPAYAESMYDRAIQARSPGGTSLTVVDKP</sequence>
<dbReference type="SUPFAM" id="SSF48239">
    <property type="entry name" value="Terpenoid cyclases/Protein prenyltransferases"/>
    <property type="match status" value="1"/>
</dbReference>
<feature type="region of interest" description="Disordered" evidence="3">
    <location>
        <begin position="573"/>
        <end position="616"/>
    </location>
</feature>
<protein>
    <submittedName>
        <fullName evidence="6">Alpha-2-macroglobulin family protein</fullName>
    </submittedName>
</protein>
<feature type="domain" description="Alpha-2-macroglobulin bait region" evidence="4">
    <location>
        <begin position="1100"/>
        <end position="1239"/>
    </location>
</feature>
<dbReference type="Proteomes" id="UP001430193">
    <property type="component" value="Unassembled WGS sequence"/>
</dbReference>
<dbReference type="InterPro" id="IPR021868">
    <property type="entry name" value="Alpha_2_Macroglob_MG3"/>
</dbReference>
<feature type="domain" description="Alpha-2-macroglobulin" evidence="5">
    <location>
        <begin position="1305"/>
        <end position="1397"/>
    </location>
</feature>
<evidence type="ECO:0000256" key="2">
    <source>
        <dbReference type="ARBA" id="ARBA00022729"/>
    </source>
</evidence>
<dbReference type="InterPro" id="IPR051802">
    <property type="entry name" value="YfhM-like"/>
</dbReference>
<dbReference type="InterPro" id="IPR002890">
    <property type="entry name" value="MG2"/>
</dbReference>
<comment type="caution">
    <text evidence="6">The sequence shown here is derived from an EMBL/GenBank/DDBJ whole genome shotgun (WGS) entry which is preliminary data.</text>
</comment>
<evidence type="ECO:0000256" key="1">
    <source>
        <dbReference type="ARBA" id="ARBA00010556"/>
    </source>
</evidence>
<dbReference type="PANTHER" id="PTHR40094">
    <property type="entry name" value="ALPHA-2-MACROGLOBULIN HOMOLOG"/>
    <property type="match status" value="1"/>
</dbReference>
<dbReference type="InterPro" id="IPR008930">
    <property type="entry name" value="Terpenoid_cyclase/PrenylTrfase"/>
</dbReference>
<dbReference type="Pfam" id="PF11974">
    <property type="entry name" value="bMG3"/>
    <property type="match status" value="1"/>
</dbReference>
<dbReference type="Pfam" id="PF01835">
    <property type="entry name" value="MG2"/>
    <property type="match status" value="1"/>
</dbReference>
<dbReference type="InterPro" id="IPR001599">
    <property type="entry name" value="Macroglobln_a2"/>
</dbReference>
<gene>
    <name evidence="6" type="ORF">ISS99_02630</name>
</gene>
<dbReference type="EMBL" id="JADIKF010000033">
    <property type="protein sequence ID" value="MBM7128405.1"/>
    <property type="molecule type" value="Genomic_DNA"/>
</dbReference>
<dbReference type="Gene3D" id="1.50.10.20">
    <property type="match status" value="1"/>
</dbReference>
<evidence type="ECO:0000259" key="4">
    <source>
        <dbReference type="SMART" id="SM01359"/>
    </source>
</evidence>
<name>A0ABS2KBK3_9GAMM</name>
<dbReference type="SMART" id="SM01360">
    <property type="entry name" value="A2M"/>
    <property type="match status" value="1"/>
</dbReference>
<dbReference type="Pfam" id="PF17972">
    <property type="entry name" value="bMG5"/>
    <property type="match status" value="1"/>
</dbReference>
<dbReference type="Pfam" id="PF07703">
    <property type="entry name" value="A2M_BRD"/>
    <property type="match status" value="1"/>
</dbReference>
<feature type="region of interest" description="Disordered" evidence="3">
    <location>
        <begin position="1910"/>
        <end position="1947"/>
    </location>
</feature>
<keyword evidence="2" id="KW-0732">Signal</keyword>
<dbReference type="InterPro" id="IPR041462">
    <property type="entry name" value="Bact_A2M_MG6"/>
</dbReference>
<dbReference type="InterPro" id="IPR041203">
    <property type="entry name" value="Bact_A2M_MG5"/>
</dbReference>
<evidence type="ECO:0000313" key="6">
    <source>
        <dbReference type="EMBL" id="MBM7128405.1"/>
    </source>
</evidence>
<evidence type="ECO:0000256" key="3">
    <source>
        <dbReference type="SAM" id="MobiDB-lite"/>
    </source>
</evidence>
<organism evidence="6 7">
    <name type="scientific">Dyella mobilis</name>
    <dbReference type="NCBI Taxonomy" id="1849582"/>
    <lineage>
        <taxon>Bacteria</taxon>
        <taxon>Pseudomonadati</taxon>
        <taxon>Pseudomonadota</taxon>
        <taxon>Gammaproteobacteria</taxon>
        <taxon>Lysobacterales</taxon>
        <taxon>Rhodanobacteraceae</taxon>
        <taxon>Dyella</taxon>
    </lineage>
</organism>
<keyword evidence="7" id="KW-1185">Reference proteome</keyword>
<proteinExistence type="inferred from homology"/>
<accession>A0ABS2KBK3</accession>
<dbReference type="Gene3D" id="2.60.40.3710">
    <property type="match status" value="1"/>
</dbReference>
<evidence type="ECO:0000313" key="7">
    <source>
        <dbReference type="Proteomes" id="UP001430193"/>
    </source>
</evidence>
<comment type="similarity">
    <text evidence="1">Belongs to the protease inhibitor I39 (alpha-2-macroglobulin) family. Bacterial alpha-2-macroglobulin subfamily.</text>
</comment>
<dbReference type="Gene3D" id="2.60.40.1930">
    <property type="match status" value="1"/>
</dbReference>